<name>A0A1G8N2J2_9CLOT</name>
<evidence type="ECO:0000313" key="2">
    <source>
        <dbReference type="EMBL" id="SDI74469.1"/>
    </source>
</evidence>
<dbReference type="EMBL" id="FNDZ01000004">
    <property type="protein sequence ID" value="SDI74469.1"/>
    <property type="molecule type" value="Genomic_DNA"/>
</dbReference>
<feature type="compositionally biased region" description="Polar residues" evidence="1">
    <location>
        <begin position="30"/>
        <end position="56"/>
    </location>
</feature>
<proteinExistence type="predicted"/>
<evidence type="ECO:0000313" key="3">
    <source>
        <dbReference type="Proteomes" id="UP000183255"/>
    </source>
</evidence>
<feature type="region of interest" description="Disordered" evidence="1">
    <location>
        <begin position="23"/>
        <end position="63"/>
    </location>
</feature>
<feature type="region of interest" description="Disordered" evidence="1">
    <location>
        <begin position="77"/>
        <end position="116"/>
    </location>
</feature>
<sequence>MDFIVMLIIFGVISALGKNNKKQIQNKRQGSSFPQNQRPQTPSLSSRPRQATSSSPRNRESLQDSLTSIFNALAGEEILKSPEEKKRDEERARRIEEAKRSMDMSEPAGSSTPPDITTSTADFFSDMDQEDTGGLQIITLDDEAQADFSDEFELDLSDAKKGIIWSEILDKPLSLRK</sequence>
<dbReference type="AlphaFoldDB" id="A0A1G8N2J2"/>
<organism evidence="2 3">
    <name type="scientific">Proteiniclasticum ruminis</name>
    <dbReference type="NCBI Taxonomy" id="398199"/>
    <lineage>
        <taxon>Bacteria</taxon>
        <taxon>Bacillati</taxon>
        <taxon>Bacillota</taxon>
        <taxon>Clostridia</taxon>
        <taxon>Eubacteriales</taxon>
        <taxon>Clostridiaceae</taxon>
        <taxon>Proteiniclasticum</taxon>
    </lineage>
</organism>
<dbReference type="RefSeq" id="WP_031576195.1">
    <property type="nucleotide sequence ID" value="NZ_FNDZ01000004.1"/>
</dbReference>
<protein>
    <submittedName>
        <fullName evidence="2">Uncharacterized protein</fullName>
    </submittedName>
</protein>
<dbReference type="Proteomes" id="UP000183255">
    <property type="component" value="Unassembled WGS sequence"/>
</dbReference>
<reference evidence="2 3" key="1">
    <citation type="submission" date="2016-10" db="EMBL/GenBank/DDBJ databases">
        <authorList>
            <person name="de Groot N.N."/>
        </authorList>
    </citation>
    <scope>NUCLEOTIDE SEQUENCE [LARGE SCALE GENOMIC DNA]</scope>
    <source>
        <strain evidence="2 3">CGMCC 1.5058</strain>
    </source>
</reference>
<accession>A0A1G8N2J2</accession>
<feature type="compositionally biased region" description="Basic and acidic residues" evidence="1">
    <location>
        <begin position="77"/>
        <end position="103"/>
    </location>
</feature>
<gene>
    <name evidence="2" type="ORF">SAMN05421804_10476</name>
</gene>
<evidence type="ECO:0000256" key="1">
    <source>
        <dbReference type="SAM" id="MobiDB-lite"/>
    </source>
</evidence>